<dbReference type="InterPro" id="IPR016024">
    <property type="entry name" value="ARM-type_fold"/>
</dbReference>
<dbReference type="InterPro" id="IPR044968">
    <property type="entry name" value="PRD1"/>
</dbReference>
<accession>W1PF87</accession>
<organism evidence="1 2">
    <name type="scientific">Amborella trichopoda</name>
    <dbReference type="NCBI Taxonomy" id="13333"/>
    <lineage>
        <taxon>Eukaryota</taxon>
        <taxon>Viridiplantae</taxon>
        <taxon>Streptophyta</taxon>
        <taxon>Embryophyta</taxon>
        <taxon>Tracheophyta</taxon>
        <taxon>Spermatophyta</taxon>
        <taxon>Magnoliopsida</taxon>
        <taxon>Amborellales</taxon>
        <taxon>Amborellaceae</taxon>
        <taxon>Amborella</taxon>
    </lineage>
</organism>
<dbReference type="InterPro" id="IPR011989">
    <property type="entry name" value="ARM-like"/>
</dbReference>
<dbReference type="eggNOG" id="ENOG502QRT1">
    <property type="taxonomic scope" value="Eukaryota"/>
</dbReference>
<keyword evidence="2" id="KW-1185">Reference proteome</keyword>
<dbReference type="Gramene" id="ERN06384">
    <property type="protein sequence ID" value="ERN06384"/>
    <property type="gene ID" value="AMTR_s00016p00250070"/>
</dbReference>
<reference evidence="2" key="1">
    <citation type="journal article" date="2013" name="Science">
        <title>The Amborella genome and the evolution of flowering plants.</title>
        <authorList>
            <consortium name="Amborella Genome Project"/>
        </authorList>
    </citation>
    <scope>NUCLEOTIDE SEQUENCE [LARGE SCALE GENOMIC DNA]</scope>
</reference>
<sequence length="1927" mass="214201">MEEFVESSEETTCNRGHRASVSLETEGGGRICLSCFSNLISDPFSPSIHVSYALSQLSIAMADQKFRFNLLQFHAYFISAPLVCALSTRADESIAQQIADLIADLCSENAAISGEFFARIADLLSSRGLSWSRSQIYTLHCFGILLDHQQPDNGTTNFDNKENLIANLIDGLQLPSDEIRGELTFVLYKLSILEDPESNEFLFFCPRLLYLTLEALLKTQNDDVRTNCLALLTVLAQKGYFDSSFRDSLIGSSSEACNFSQTSEHASDTALVDLFVDAIKGPLLSSEMQVQISALNLIFHSLLSESGLVKQSGILVEEGVSDYVFEILRLSENRDPLIVSCIRVLDLLANAEETFRQKLAVGFVTLVRVLRYISEIPLHPVQAQVVKLVWKAISSFPGIISKSQAEELMSILTSMLKGHTGGESGPFTETFTMACSAFVSLLKTPSSHAVPGLQETIHEAVKNSVISCLSIPCRNGNEELLYSLYFLKEAFAYCCEEGRDSNSDSSGLSDALIDLCETHILPHVRRIFNEVEDENTFLGVLEVFHSIILRRSDHRVRKFTETLVSSSWFSLSFGCLGLFPTPQMKERVFLMLSLIIKTVLGWDIGHSIAEAYLDLPSDPMELLFLLGQKSSHDSALLSCQSAILSILYTSSLYNERLADENQILASLEQYILVNISNLSCGLADSIILTQLVHLYSLYRGFLMNSQIPFSMEAEKLLFHLIAEGGWDMLSLRIHKTALKWLFQQDEISGPMSNQILSFCKYMFSEKNQLKDPRSDRQVLDTNVLAEIVVGGDNNGASLLVSLLKQLQEACCEDDSAALMDLILVVLNIFPDSSNLFCSYGLSKTIKYVYHSKPESPRTLRICSLLVFNILRFVDTQSLSNHESWLAITLKVLDFLIPTLATNTCNHEGHLLIAILSLMLYRSTDQVLLEASKAILLNTSLGSALHIIIQAACEKGPALADQDKETSSGETLNSVLLFYFFVLRSLGGLLQEQIDWHDFLQSSQESQKLSVISVRCHDLCRLIHFGSSSTKLIASSCLLELLTNTSSQRNRTTNERNCSVGYIQSVMAVLEGLVFHEDVNISMSCSLCLSILLGWEKFGPNEKRAVHEDKWCRFLMEELALSLAAPSMASRSLMNQHRPLAHLAIALLRLERVPTWMKSVFEAVSLSGIISNLSASKVTVEMVLLFQELLRCGYLTAEQIRGLHSVFQVCRKHAYMLNTQDKHTEDKVGNVICIPKDLCHCLLQLANLYSVVNGKGKSESPTLPDSIGLCYIHRNKVFLSNELRIAYSPRGNFSLRDFHHAVNSMPADCFLPEQMTSAMLESSAQISTLIGFLSTEGLYSWGTKGIQRKLILISTFFTESISASREMLMDAADNCITIEFLMIESEAILLDKVPHAGVFSRNIKEIVDDISDLENCSFRRCSWDKWSFCGLAKRLLQELLDYFEEPLQAVFRFKNGLAESINQISCNLFASAINIIDGFNPCQTCRCHGLLIEDVGGHKKKHPCPATNQELAICDVLENAVKIGEQTVLFLPSFQSLAKLQQSSNPIIFDVTELTNLASLSEGVILGIPYIVTPSSPHDIESATDESDNKLELNLQLFAGICQTLYSLDQGLVCTSHCNTETLREATFPCFYLLQPSDKGPMLLRRIAGSEEILPIPDAEITSDSGAPVEMKRSIEASFSRMEIRDYNPLCHERGFHSRVNGLVNESLQFGSIPPIDSQLGSKLSARISLPSKHKIISSESEETNEFSPTQKIKVMEKAESQELFSQTQPYNVNETTAISEEWEQLIVDDNSFSVLSPFQSSKAGNAIELTSKPLDEKTSSILERLEPPRLQKLRKSPIIVDSGSKKSPIILDSGSNKPPIIVNSGLKKSPVIVDSASKMAPIILNSGSKIQALAKKPLVPFQHSQEAVLSLSQPIKPNFQRTKRKLR</sequence>
<dbReference type="PANTHER" id="PTHR36379">
    <property type="entry name" value="PROTEIN PRD1"/>
    <property type="match status" value="1"/>
</dbReference>
<evidence type="ECO:0000313" key="1">
    <source>
        <dbReference type="EMBL" id="ERN06384.1"/>
    </source>
</evidence>
<dbReference type="HOGENOM" id="CLU_235266_0_0_1"/>
<dbReference type="Proteomes" id="UP000017836">
    <property type="component" value="Unassembled WGS sequence"/>
</dbReference>
<dbReference type="EMBL" id="KI393908">
    <property type="protein sequence ID" value="ERN06384.1"/>
    <property type="molecule type" value="Genomic_DNA"/>
</dbReference>
<dbReference type="STRING" id="13333.W1PF87"/>
<dbReference type="OrthoDB" id="2019943at2759"/>
<dbReference type="PANTHER" id="PTHR36379:SF1">
    <property type="entry name" value="PUTATIVE RECOMBINATION INITIATION DEFECT 1-RELATED"/>
    <property type="match status" value="1"/>
</dbReference>
<dbReference type="Gene3D" id="1.25.10.10">
    <property type="entry name" value="Leucine-rich Repeat Variant"/>
    <property type="match status" value="1"/>
</dbReference>
<protein>
    <submittedName>
        <fullName evidence="1">Uncharacterized protein</fullName>
    </submittedName>
</protein>
<evidence type="ECO:0000313" key="2">
    <source>
        <dbReference type="Proteomes" id="UP000017836"/>
    </source>
</evidence>
<dbReference type="GO" id="GO:0042138">
    <property type="term" value="P:meiotic DNA double-strand break formation"/>
    <property type="evidence" value="ECO:0000318"/>
    <property type="project" value="GO_Central"/>
</dbReference>
<dbReference type="SUPFAM" id="SSF48371">
    <property type="entry name" value="ARM repeat"/>
    <property type="match status" value="1"/>
</dbReference>
<gene>
    <name evidence="1" type="ORF">AMTR_s00016p00250070</name>
</gene>
<name>W1PF87_AMBTC</name>
<proteinExistence type="predicted"/>